<feature type="domain" description="Methyltransferase small" evidence="6">
    <location>
        <begin position="157"/>
        <end position="318"/>
    </location>
</feature>
<dbReference type="InterPro" id="IPR002052">
    <property type="entry name" value="DNA_methylase_N6_adenine_CS"/>
</dbReference>
<dbReference type="GO" id="GO:0008168">
    <property type="term" value="F:methyltransferase activity"/>
    <property type="evidence" value="ECO:0007669"/>
    <property type="project" value="UniProtKB-KW"/>
</dbReference>
<dbReference type="RefSeq" id="WP_279966699.1">
    <property type="nucleotide sequence ID" value="NZ_CP122537.1"/>
</dbReference>
<evidence type="ECO:0000313" key="7">
    <source>
        <dbReference type="EMBL" id="WGH79762.1"/>
    </source>
</evidence>
<dbReference type="Proteomes" id="UP001243420">
    <property type="component" value="Chromosome"/>
</dbReference>
<evidence type="ECO:0000259" key="6">
    <source>
        <dbReference type="Pfam" id="PF05175"/>
    </source>
</evidence>
<dbReference type="PANTHER" id="PTHR47816">
    <property type="entry name" value="RIBOSOMAL RNA SMALL SUBUNIT METHYLTRANSFERASE C"/>
    <property type="match status" value="1"/>
</dbReference>
<evidence type="ECO:0000256" key="2">
    <source>
        <dbReference type="ARBA" id="ARBA00022552"/>
    </source>
</evidence>
<dbReference type="Pfam" id="PF05175">
    <property type="entry name" value="MTS"/>
    <property type="match status" value="1"/>
</dbReference>
<evidence type="ECO:0000256" key="1">
    <source>
        <dbReference type="ARBA" id="ARBA00022490"/>
    </source>
</evidence>
<evidence type="ECO:0000256" key="3">
    <source>
        <dbReference type="ARBA" id="ARBA00022603"/>
    </source>
</evidence>
<evidence type="ECO:0000256" key="5">
    <source>
        <dbReference type="ARBA" id="ARBA00022691"/>
    </source>
</evidence>
<dbReference type="InterPro" id="IPR007848">
    <property type="entry name" value="Small_mtfrase_dom"/>
</dbReference>
<keyword evidence="8" id="KW-1185">Reference proteome</keyword>
<dbReference type="SUPFAM" id="SSF53335">
    <property type="entry name" value="S-adenosyl-L-methionine-dependent methyltransferases"/>
    <property type="match status" value="1"/>
</dbReference>
<dbReference type="Gene3D" id="3.40.50.150">
    <property type="entry name" value="Vaccinia Virus protein VP39"/>
    <property type="match status" value="2"/>
</dbReference>
<reference evidence="7 8" key="1">
    <citation type="submission" date="2023-04" db="EMBL/GenBank/DDBJ databases">
        <title>Jannaschia ovalis sp. nov., a marine bacterium isolated from sea tidal flat.</title>
        <authorList>
            <person name="Kwon D.Y."/>
            <person name="Kim J.-J."/>
        </authorList>
    </citation>
    <scope>NUCLEOTIDE SEQUENCE [LARGE SCALE GENOMIC DNA]</scope>
    <source>
        <strain evidence="7 8">GRR-S6-38</strain>
    </source>
</reference>
<evidence type="ECO:0000256" key="4">
    <source>
        <dbReference type="ARBA" id="ARBA00022679"/>
    </source>
</evidence>
<keyword evidence="5" id="KW-0949">S-adenosyl-L-methionine</keyword>
<protein>
    <submittedName>
        <fullName evidence="7">Methyltransferase</fullName>
    </submittedName>
</protein>
<evidence type="ECO:0000313" key="8">
    <source>
        <dbReference type="Proteomes" id="UP001243420"/>
    </source>
</evidence>
<dbReference type="InterPro" id="IPR029063">
    <property type="entry name" value="SAM-dependent_MTases_sf"/>
</dbReference>
<name>A0ABY8LEP2_9RHOB</name>
<dbReference type="CDD" id="cd02440">
    <property type="entry name" value="AdoMet_MTases"/>
    <property type="match status" value="1"/>
</dbReference>
<dbReference type="GO" id="GO:0032259">
    <property type="term" value="P:methylation"/>
    <property type="evidence" value="ECO:0007669"/>
    <property type="project" value="UniProtKB-KW"/>
</dbReference>
<accession>A0ABY8LEP2</accession>
<keyword evidence="1" id="KW-0963">Cytoplasm</keyword>
<keyword evidence="2" id="KW-0698">rRNA processing</keyword>
<dbReference type="EMBL" id="CP122537">
    <property type="protein sequence ID" value="WGH79762.1"/>
    <property type="molecule type" value="Genomic_DNA"/>
</dbReference>
<organism evidence="7 8">
    <name type="scientific">Jannaschia ovalis</name>
    <dbReference type="NCBI Taxonomy" id="3038773"/>
    <lineage>
        <taxon>Bacteria</taxon>
        <taxon>Pseudomonadati</taxon>
        <taxon>Pseudomonadota</taxon>
        <taxon>Alphaproteobacteria</taxon>
        <taxon>Rhodobacterales</taxon>
        <taxon>Roseobacteraceae</taxon>
        <taxon>Jannaschia</taxon>
    </lineage>
</organism>
<keyword evidence="3 7" id="KW-0489">Methyltransferase</keyword>
<dbReference type="InterPro" id="IPR046977">
    <property type="entry name" value="RsmC/RlmG"/>
</dbReference>
<dbReference type="PROSITE" id="PS00092">
    <property type="entry name" value="N6_MTASE"/>
    <property type="match status" value="1"/>
</dbReference>
<sequence length="330" mass="34391">MSDRLSLALAKGAVSLPEAGRVLLLRPPATLMTEGLPLDRCVAVTGFRPDHDAFAARGVPVAEAVTGEFAAAIVFLTRARALSFDLLAQAVAALPEGAPVIVDGAKTDGVEPALKAVRAVAETGEVFAKAHGKCFAFSAPGAVPKGWAATPGAADGFVTAPGVFSADGIDPGSALLAPHLAGLSGRVCDLGAGWGYLSVMAAASPEVTEIHLVEAERAALDCARINLPDPRASFHWADATRFAGGPFDTVISNPPFHAVRKAEPEIGRGFIRAAARLLSPRGRFLLVANRHLPYEAALSEAFAETVALEDRDGYKVLQARKPRRPARSAR</sequence>
<gene>
    <name evidence="7" type="ORF">P8627_05735</name>
</gene>
<proteinExistence type="predicted"/>
<dbReference type="PANTHER" id="PTHR47816:SF4">
    <property type="entry name" value="RIBOSOMAL RNA SMALL SUBUNIT METHYLTRANSFERASE C"/>
    <property type="match status" value="1"/>
</dbReference>
<keyword evidence="4" id="KW-0808">Transferase</keyword>